<sequence length="111" mass="12736">MNEDTHLRVLRLVEQNPGISQRDMARELGVSLGKANYCLRALLEKGWVKARNFKNNDNKLQYAYLLTPSGIENKTRLTANYLQAKMAEYERLRVEIEQLKEEVVASGHDAS</sequence>
<dbReference type="RefSeq" id="WP_091700449.1">
    <property type="nucleotide sequence ID" value="NZ_BMYN01000016.1"/>
</dbReference>
<dbReference type="AlphaFoldDB" id="A0A1I3PFL7"/>
<gene>
    <name evidence="2" type="ORF">SAMN05216429_101180</name>
</gene>
<dbReference type="Proteomes" id="UP000199445">
    <property type="component" value="Unassembled WGS sequence"/>
</dbReference>
<keyword evidence="3" id="KW-1185">Reference proteome</keyword>
<dbReference type="EMBL" id="FOSC01000001">
    <property type="protein sequence ID" value="SFJ20328.1"/>
    <property type="molecule type" value="Genomic_DNA"/>
</dbReference>
<protein>
    <submittedName>
        <fullName evidence="2">EPS-associated transcriptional regulator, MarR family</fullName>
    </submittedName>
</protein>
<accession>A0A1I3PFL7</accession>
<proteinExistence type="predicted"/>
<dbReference type="NCBIfam" id="TIGR04176">
    <property type="entry name" value="MarR_EPS"/>
    <property type="match status" value="1"/>
</dbReference>
<feature type="coiled-coil region" evidence="1">
    <location>
        <begin position="82"/>
        <end position="109"/>
    </location>
</feature>
<evidence type="ECO:0000313" key="2">
    <source>
        <dbReference type="EMBL" id="SFJ20328.1"/>
    </source>
</evidence>
<organism evidence="2 3">
    <name type="scientific">Marinobacter persicus</name>
    <dbReference type="NCBI Taxonomy" id="930118"/>
    <lineage>
        <taxon>Bacteria</taxon>
        <taxon>Pseudomonadati</taxon>
        <taxon>Pseudomonadota</taxon>
        <taxon>Gammaproteobacteria</taxon>
        <taxon>Pseudomonadales</taxon>
        <taxon>Marinobacteraceae</taxon>
        <taxon>Marinobacter</taxon>
    </lineage>
</organism>
<dbReference type="InterPro" id="IPR026433">
    <property type="entry name" value="MarR_EPS"/>
</dbReference>
<dbReference type="SUPFAM" id="SSF46785">
    <property type="entry name" value="Winged helix' DNA-binding domain"/>
    <property type="match status" value="1"/>
</dbReference>
<reference evidence="2 3" key="1">
    <citation type="submission" date="2016-10" db="EMBL/GenBank/DDBJ databases">
        <authorList>
            <person name="de Groot N.N."/>
        </authorList>
    </citation>
    <scope>NUCLEOTIDE SEQUENCE [LARGE SCALE GENOMIC DNA]</scope>
    <source>
        <strain evidence="2 3">IBRC-M 10445</strain>
    </source>
</reference>
<dbReference type="OrthoDB" id="8537236at2"/>
<evidence type="ECO:0000256" key="1">
    <source>
        <dbReference type="SAM" id="Coils"/>
    </source>
</evidence>
<evidence type="ECO:0000313" key="3">
    <source>
        <dbReference type="Proteomes" id="UP000199445"/>
    </source>
</evidence>
<name>A0A1I3PFL7_9GAMM</name>
<dbReference type="InterPro" id="IPR036388">
    <property type="entry name" value="WH-like_DNA-bd_sf"/>
</dbReference>
<dbReference type="InterPro" id="IPR036390">
    <property type="entry name" value="WH_DNA-bd_sf"/>
</dbReference>
<dbReference type="Pfam" id="PF13412">
    <property type="entry name" value="HTH_24"/>
    <property type="match status" value="1"/>
</dbReference>
<keyword evidence="1" id="KW-0175">Coiled coil</keyword>
<dbReference type="Gene3D" id="1.10.10.10">
    <property type="entry name" value="Winged helix-like DNA-binding domain superfamily/Winged helix DNA-binding domain"/>
    <property type="match status" value="1"/>
</dbReference>